<dbReference type="Proteomes" id="UP000269721">
    <property type="component" value="Unassembled WGS sequence"/>
</dbReference>
<dbReference type="GO" id="GO:0030488">
    <property type="term" value="P:tRNA methylation"/>
    <property type="evidence" value="ECO:0007669"/>
    <property type="project" value="TreeGrafter"/>
</dbReference>
<dbReference type="EMBL" id="ML001994">
    <property type="protein sequence ID" value="RKO82856.1"/>
    <property type="molecule type" value="Genomic_DNA"/>
</dbReference>
<keyword evidence="5" id="KW-0408">Iron</keyword>
<sequence length="166" mass="18414">MEDVGLSGVSLALSLHAVDDATRSKLVPLNDQFNIAAVLNACQAYLKANPRPERITFEFFDGRIRYVMLEDVNDSLEEARKLVKLLKPFSAEGQAHVNLIPFNPWPGSQYTTSSAFVVEEFAAILRKARIPVNIRTPRGRDILAACGQLRSSKTLKRSADVRSAEN</sequence>
<gene>
    <name evidence="8" type="ORF">BDK51DRAFT_33766</name>
</gene>
<evidence type="ECO:0000313" key="8">
    <source>
        <dbReference type="EMBL" id="RKO82856.1"/>
    </source>
</evidence>
<dbReference type="InterPro" id="IPR007197">
    <property type="entry name" value="rSAM"/>
</dbReference>
<dbReference type="PROSITE" id="PS51918">
    <property type="entry name" value="RADICAL_SAM"/>
    <property type="match status" value="1"/>
</dbReference>
<evidence type="ECO:0000313" key="9">
    <source>
        <dbReference type="Proteomes" id="UP000269721"/>
    </source>
</evidence>
<keyword evidence="2" id="KW-0004">4Fe-4S</keyword>
<organism evidence="8 9">
    <name type="scientific">Blyttiomyces helicus</name>
    <dbReference type="NCBI Taxonomy" id="388810"/>
    <lineage>
        <taxon>Eukaryota</taxon>
        <taxon>Fungi</taxon>
        <taxon>Fungi incertae sedis</taxon>
        <taxon>Chytridiomycota</taxon>
        <taxon>Chytridiomycota incertae sedis</taxon>
        <taxon>Chytridiomycetes</taxon>
        <taxon>Chytridiomycetes incertae sedis</taxon>
        <taxon>Blyttiomyces</taxon>
    </lineage>
</organism>
<comment type="cofactor">
    <cofactor evidence="1">
        <name>[4Fe-4S] cluster</name>
        <dbReference type="ChEBI" id="CHEBI:49883"/>
    </cofactor>
</comment>
<keyword evidence="4" id="KW-0479">Metal-binding</keyword>
<feature type="domain" description="Radical SAM core" evidence="7">
    <location>
        <begin position="1"/>
        <end position="141"/>
    </location>
</feature>
<protein>
    <recommendedName>
        <fullName evidence="7">Radical SAM core domain-containing protein</fullName>
    </recommendedName>
</protein>
<keyword evidence="3" id="KW-0949">S-adenosyl-L-methionine</keyword>
<evidence type="ECO:0000256" key="6">
    <source>
        <dbReference type="ARBA" id="ARBA00023014"/>
    </source>
</evidence>
<dbReference type="GO" id="GO:0051539">
    <property type="term" value="F:4 iron, 4 sulfur cluster binding"/>
    <property type="evidence" value="ECO:0007669"/>
    <property type="project" value="UniProtKB-KW"/>
</dbReference>
<dbReference type="GO" id="GO:0046872">
    <property type="term" value="F:metal ion binding"/>
    <property type="evidence" value="ECO:0007669"/>
    <property type="project" value="UniProtKB-KW"/>
</dbReference>
<evidence type="ECO:0000259" key="7">
    <source>
        <dbReference type="PROSITE" id="PS51918"/>
    </source>
</evidence>
<evidence type="ECO:0000256" key="4">
    <source>
        <dbReference type="ARBA" id="ARBA00022723"/>
    </source>
</evidence>
<dbReference type="PANTHER" id="PTHR30544:SF5">
    <property type="entry name" value="RADICAL SAM CORE DOMAIN-CONTAINING PROTEIN"/>
    <property type="match status" value="1"/>
</dbReference>
<dbReference type="GO" id="GO:0070475">
    <property type="term" value="P:rRNA base methylation"/>
    <property type="evidence" value="ECO:0007669"/>
    <property type="project" value="TreeGrafter"/>
</dbReference>
<evidence type="ECO:0000256" key="3">
    <source>
        <dbReference type="ARBA" id="ARBA00022691"/>
    </source>
</evidence>
<keyword evidence="9" id="KW-1185">Reference proteome</keyword>
<dbReference type="Gene3D" id="3.20.20.70">
    <property type="entry name" value="Aldolase class I"/>
    <property type="match status" value="1"/>
</dbReference>
<dbReference type="InterPro" id="IPR013785">
    <property type="entry name" value="Aldolase_TIM"/>
</dbReference>
<dbReference type="PANTHER" id="PTHR30544">
    <property type="entry name" value="23S RRNA METHYLTRANSFERASE"/>
    <property type="match status" value="1"/>
</dbReference>
<dbReference type="OrthoDB" id="538249at2759"/>
<evidence type="ECO:0000256" key="2">
    <source>
        <dbReference type="ARBA" id="ARBA00022485"/>
    </source>
</evidence>
<keyword evidence="6" id="KW-0411">Iron-sulfur</keyword>
<name>A0A4P9VYJ0_9FUNG</name>
<dbReference type="GO" id="GO:0003824">
    <property type="term" value="F:catalytic activity"/>
    <property type="evidence" value="ECO:0007669"/>
    <property type="project" value="InterPro"/>
</dbReference>
<reference evidence="9" key="1">
    <citation type="journal article" date="2018" name="Nat. Microbiol.">
        <title>Leveraging single-cell genomics to expand the fungal tree of life.</title>
        <authorList>
            <person name="Ahrendt S.R."/>
            <person name="Quandt C.A."/>
            <person name="Ciobanu D."/>
            <person name="Clum A."/>
            <person name="Salamov A."/>
            <person name="Andreopoulos B."/>
            <person name="Cheng J.F."/>
            <person name="Woyke T."/>
            <person name="Pelin A."/>
            <person name="Henrissat B."/>
            <person name="Reynolds N.K."/>
            <person name="Benny G.L."/>
            <person name="Smith M.E."/>
            <person name="James T.Y."/>
            <person name="Grigoriev I.V."/>
        </authorList>
    </citation>
    <scope>NUCLEOTIDE SEQUENCE [LARGE SCALE GENOMIC DNA]</scope>
</reference>
<evidence type="ECO:0000256" key="5">
    <source>
        <dbReference type="ARBA" id="ARBA00023004"/>
    </source>
</evidence>
<proteinExistence type="predicted"/>
<dbReference type="AlphaFoldDB" id="A0A4P9VYJ0"/>
<accession>A0A4P9VYJ0</accession>
<dbReference type="InterPro" id="IPR040072">
    <property type="entry name" value="Methyltransferase_A"/>
</dbReference>
<evidence type="ECO:0000256" key="1">
    <source>
        <dbReference type="ARBA" id="ARBA00001966"/>
    </source>
</evidence>